<dbReference type="SUPFAM" id="SSF53335">
    <property type="entry name" value="S-adenosyl-L-methionine-dependent methyltransferases"/>
    <property type="match status" value="1"/>
</dbReference>
<feature type="region of interest" description="Disordered" evidence="1">
    <location>
        <begin position="225"/>
        <end position="249"/>
    </location>
</feature>
<gene>
    <name evidence="2" type="ORF">JKP88DRAFT_332344</name>
</gene>
<accession>A0A835YUL1</accession>
<protein>
    <submittedName>
        <fullName evidence="2">Uncharacterized protein</fullName>
    </submittedName>
</protein>
<dbReference type="Pfam" id="PF10294">
    <property type="entry name" value="Methyltransf_16"/>
    <property type="match status" value="1"/>
</dbReference>
<dbReference type="InterPro" id="IPR019410">
    <property type="entry name" value="Methyltransf_16"/>
</dbReference>
<dbReference type="AlphaFoldDB" id="A0A835YUL1"/>
<dbReference type="EMBL" id="JAFCMP010000525">
    <property type="protein sequence ID" value="KAG5177394.1"/>
    <property type="molecule type" value="Genomic_DNA"/>
</dbReference>
<feature type="region of interest" description="Disordered" evidence="1">
    <location>
        <begin position="686"/>
        <end position="716"/>
    </location>
</feature>
<sequence length="802" mass="77871">MQGLADSACAAASDPARPDAGGDISCYALKGRLLLRAFESAGLVAECQRDSERQTEAYSYRSMCKCASDTCVTAPQLLRFEAQVARPLLEAGCLAAPLRQALAAATLTATPAASAATAAAAAAAAAAGSSAPYTVVLADCAGAEPLLMHVGEDCGVVGACTGRPHCCGGSAPADSGGAARSLSATLHTAVCHLCQSMSRRRHGAQNVSPSMRMLWALRCPSSKARHGGSGGSAAGDAGSSTLRGDAGGGGGSPRGHLLLCCRTSITHVCLVLVARGAADGASSAAAAAGTAAAAAAPAPRLLAPARAPAAPPSSEHCCAAWEGRDAAECAAALCAHAAAPAEVAAHDARRAPPALSAAADALLRCLRELFPLEECSGPQGDGAAPPAEARCGLRPLGGDALLSPVAPAGSGPSAHAQRRPASRGRRLHGSGPVAAAEAAAAEAAVAAAAAAAAAAATAAAAAAAAVAAAAAAAAALPSVGAMCGGADAVIGVVCDAPSSSSVSAVATALWVRDDASSNAAGMEGTGKKLWDCSLVLMELVTRPGSPWCVTGKTCCELGAGTGVLSVACALAGAARVVATDQACHVPRIRAHAALNGVGGGAAFRAAALPWGTGAAAAAALLAAEGAAPCDLVLLSEVLYWPALDVFEEDTLQPLVDTLAALLLPQPLTARGCGGSGGGGGCAARATGDGAQGADDAQVGGDSSGSSSASFSSSSGAGGSVNGGGSSSIAGSSGCAGAPRHRPKALLAYKVRCAPREARFLALCARARLRAAPLPRDAWRAPLVDSGEDPGADAIRVYVIEAD</sequence>
<organism evidence="2 3">
    <name type="scientific">Tribonema minus</name>
    <dbReference type="NCBI Taxonomy" id="303371"/>
    <lineage>
        <taxon>Eukaryota</taxon>
        <taxon>Sar</taxon>
        <taxon>Stramenopiles</taxon>
        <taxon>Ochrophyta</taxon>
        <taxon>PX clade</taxon>
        <taxon>Xanthophyceae</taxon>
        <taxon>Tribonematales</taxon>
        <taxon>Tribonemataceae</taxon>
        <taxon>Tribonema</taxon>
    </lineage>
</organism>
<evidence type="ECO:0000313" key="2">
    <source>
        <dbReference type="EMBL" id="KAG5177394.1"/>
    </source>
</evidence>
<dbReference type="PANTHER" id="PTHR14614">
    <property type="entry name" value="HEPATOCELLULAR CARCINOMA-ASSOCIATED ANTIGEN"/>
    <property type="match status" value="1"/>
</dbReference>
<reference evidence="2" key="1">
    <citation type="submission" date="2021-02" db="EMBL/GenBank/DDBJ databases">
        <title>First Annotated Genome of the Yellow-green Alga Tribonema minus.</title>
        <authorList>
            <person name="Mahan K.M."/>
        </authorList>
    </citation>
    <scope>NUCLEOTIDE SEQUENCE</scope>
    <source>
        <strain evidence="2">UTEX B ZZ1240</strain>
    </source>
</reference>
<dbReference type="Gene3D" id="3.40.50.150">
    <property type="entry name" value="Vaccinia Virus protein VP39"/>
    <property type="match status" value="1"/>
</dbReference>
<comment type="caution">
    <text evidence="2">The sequence shown here is derived from an EMBL/GenBank/DDBJ whole genome shotgun (WGS) entry which is preliminary data.</text>
</comment>
<evidence type="ECO:0000313" key="3">
    <source>
        <dbReference type="Proteomes" id="UP000664859"/>
    </source>
</evidence>
<name>A0A835YUL1_9STRA</name>
<dbReference type="InterPro" id="IPR029063">
    <property type="entry name" value="SAM-dependent_MTases_sf"/>
</dbReference>
<feature type="compositionally biased region" description="Basic residues" evidence="1">
    <location>
        <begin position="416"/>
        <end position="428"/>
    </location>
</feature>
<dbReference type="Proteomes" id="UP000664859">
    <property type="component" value="Unassembled WGS sequence"/>
</dbReference>
<feature type="compositionally biased region" description="Low complexity" evidence="1">
    <location>
        <begin position="686"/>
        <end position="714"/>
    </location>
</feature>
<evidence type="ECO:0000256" key="1">
    <source>
        <dbReference type="SAM" id="MobiDB-lite"/>
    </source>
</evidence>
<feature type="region of interest" description="Disordered" evidence="1">
    <location>
        <begin position="407"/>
        <end position="430"/>
    </location>
</feature>
<keyword evidence="3" id="KW-1185">Reference proteome</keyword>
<proteinExistence type="predicted"/>
<feature type="compositionally biased region" description="Low complexity" evidence="1">
    <location>
        <begin position="234"/>
        <end position="244"/>
    </location>
</feature>